<evidence type="ECO:0000313" key="1">
    <source>
        <dbReference type="EMBL" id="PHH43158.1"/>
    </source>
</evidence>
<dbReference type="Gene3D" id="3.40.50.10320">
    <property type="entry name" value="LmbE-like"/>
    <property type="match status" value="1"/>
</dbReference>
<dbReference type="Gene3D" id="2.40.128.340">
    <property type="match status" value="1"/>
</dbReference>
<dbReference type="SUPFAM" id="SSF102588">
    <property type="entry name" value="LmbE-like"/>
    <property type="match status" value="1"/>
</dbReference>
<dbReference type="Proteomes" id="UP000222460">
    <property type="component" value="Unassembled WGS sequence"/>
</dbReference>
<dbReference type="EMBL" id="PDKZ01000002">
    <property type="protein sequence ID" value="PHH43158.1"/>
    <property type="molecule type" value="Genomic_DNA"/>
</dbReference>
<gene>
    <name evidence="1" type="ORF">CRX57_24060</name>
</gene>
<comment type="caution">
    <text evidence="1">The sequence shown here is derived from an EMBL/GenBank/DDBJ whole genome shotgun (WGS) entry which is preliminary data.</text>
</comment>
<accession>A0A2C5VWR8</accession>
<proteinExistence type="predicted"/>
<dbReference type="RefSeq" id="WP_098967858.1">
    <property type="nucleotide sequence ID" value="NZ_PDKZ01000002.1"/>
</dbReference>
<dbReference type="InterPro" id="IPR024078">
    <property type="entry name" value="LmbE-like_dom_sf"/>
</dbReference>
<protein>
    <submittedName>
        <fullName evidence="1">Carbohydrate-binding protein</fullName>
    </submittedName>
</protein>
<sequence length="813" mass="89288">MHLPARIERVKKVRSPGVTALWLAVVLLLTACQAQVSRLAPEANIADRQNCHGVHLVNVVAHMDDDLLFIDPRISQVLAAGGCVTSIFMNGGSSGTGFDYVLKRESASRKAYEKMLGFATGWTPNLIFTDSAIVMSVKANERPGLKLIYLRVPGGDVRGGDVPLADLLDLDKTVRSWPYLDSASGPVNLYSRTSFVQLLTELIVNEGATRVYALNPDTVAYTEHPDHIYSARLTRLALRGISADIPVIYHETYPSAAVAPNVDPAAVQAKRHVVASYFHFEGAEPVSSAYSEATWNGNWVARLNFTLSHAHAAGPLVNIPFRPLVNFQTQQCLVANGLGQQVTLDGCEPDADQRWAFVPSDIAVGASRGVALLKTASGHCIARQNGQLIERACESNEPSQHWTPWDFGKIYVPGAQGQCLDGVQPSLIADCMEFAGSTLWVRSVDNIDSNDSMEVALTGDVIGDGTNRTVQVQRRQDGPGVDIWVTSLDADAIASEKWYENRPPFDPDSFDSGCATAICYDATRYLLADFTGDGKADLMAISPGKADETIFRLLKNEGGHFADPIIWRSVQQGHAYRQAQQYLAGDFRGVGKQDVLIVQTLNNTVSDFWLMENKGASLGVPAHWGDARKNPLPAHFYSARLDNDGKDDVLAVDSSAQFLKLLTYRSSGRSLDFEKALELPGFYSARSKTAVLDSPITKLTDVWVLHARSDGSDINFWKVANLGGGEFEEPSSPAFETSVLNWADVRPYGLGTGRQILLPYRVNDPVHEYYWRIGKIGFKALNLSEQGMPLEIKDYGRSPRFEWANLQWRARLN</sequence>
<dbReference type="InterPro" id="IPR035992">
    <property type="entry name" value="Ricin_B-like_lectins"/>
</dbReference>
<name>A0A2C5VWR8_PSEPU</name>
<evidence type="ECO:0000313" key="2">
    <source>
        <dbReference type="Proteomes" id="UP000222460"/>
    </source>
</evidence>
<reference evidence="2" key="1">
    <citation type="submission" date="2017-10" db="EMBL/GenBank/DDBJ databases">
        <title>FDA dAtabase for Regulatory Grade micrObial Sequences (FDA-ARGOS): Supporting development and validation of Infectious Disease Dx tests.</title>
        <authorList>
            <person name="Goldberg B."/>
            <person name="Campos J."/>
            <person name="Tallon L."/>
            <person name="Sadzewicz L."/>
            <person name="Ott S."/>
            <person name="Zhao X."/>
            <person name="Nagaraj S."/>
            <person name="Vavikolanu K."/>
            <person name="Aluvathingal J."/>
            <person name="Nadendla S."/>
            <person name="Geyer C."/>
            <person name="Sichtig H."/>
        </authorList>
    </citation>
    <scope>NUCLEOTIDE SEQUENCE [LARGE SCALE GENOMIC DNA]</scope>
    <source>
        <strain evidence="2">FDAARGOS_376</strain>
    </source>
</reference>
<dbReference type="SUPFAM" id="SSF69318">
    <property type="entry name" value="Integrin alpha N-terminal domain"/>
    <property type="match status" value="1"/>
</dbReference>
<organism evidence="1 2">
    <name type="scientific">Pseudomonas putida</name>
    <name type="common">Arthrobacter siderocapsulatus</name>
    <dbReference type="NCBI Taxonomy" id="303"/>
    <lineage>
        <taxon>Bacteria</taxon>
        <taxon>Pseudomonadati</taxon>
        <taxon>Pseudomonadota</taxon>
        <taxon>Gammaproteobacteria</taxon>
        <taxon>Pseudomonadales</taxon>
        <taxon>Pseudomonadaceae</taxon>
        <taxon>Pseudomonas</taxon>
    </lineage>
</organism>
<dbReference type="PROSITE" id="PS51257">
    <property type="entry name" value="PROKAR_LIPOPROTEIN"/>
    <property type="match status" value="1"/>
</dbReference>
<dbReference type="SUPFAM" id="SSF50370">
    <property type="entry name" value="Ricin B-like lectins"/>
    <property type="match status" value="1"/>
</dbReference>
<dbReference type="Gene3D" id="2.80.10.50">
    <property type="match status" value="1"/>
</dbReference>
<dbReference type="InterPro" id="IPR028994">
    <property type="entry name" value="Integrin_alpha_N"/>
</dbReference>
<dbReference type="PROSITE" id="PS50231">
    <property type="entry name" value="RICIN_B_LECTIN"/>
    <property type="match status" value="1"/>
</dbReference>
<dbReference type="AlphaFoldDB" id="A0A2C5VWR8"/>